<dbReference type="CDD" id="cd00093">
    <property type="entry name" value="HTH_XRE"/>
    <property type="match status" value="1"/>
</dbReference>
<feature type="domain" description="HTH cro/C1-type" evidence="2">
    <location>
        <begin position="99"/>
        <end position="153"/>
    </location>
</feature>
<dbReference type="SUPFAM" id="SSF47413">
    <property type="entry name" value="lambda repressor-like DNA-binding domains"/>
    <property type="match status" value="1"/>
</dbReference>
<sequence>MTQQADRPLGLDLSHDSPSGRPTRSCPAGTSKVDVGAPPPDPGDTLRQVGATAQSQVFARSTTRPWRLACLFVDAQQPERPLPSKNPPHPVDKHVGAKIRLRRKSLGISQAKLALGLDLTFQQIQKYERGANRISASMLYRLAGVLRAQPAWFFEGLPATDAEEAPSRAQLEKAQAITALLASPDGIALAQLLSGLEPLRRRKVLGLMAALGPPSDQEEAA</sequence>
<organism evidence="3 4">
    <name type="scientific">Caulobacter endophyticus</name>
    <dbReference type="NCBI Taxonomy" id="2172652"/>
    <lineage>
        <taxon>Bacteria</taxon>
        <taxon>Pseudomonadati</taxon>
        <taxon>Pseudomonadota</taxon>
        <taxon>Alphaproteobacteria</taxon>
        <taxon>Caulobacterales</taxon>
        <taxon>Caulobacteraceae</taxon>
        <taxon>Caulobacter</taxon>
    </lineage>
</organism>
<name>A0A2T9JEK7_9CAUL</name>
<feature type="region of interest" description="Disordered" evidence="1">
    <location>
        <begin position="1"/>
        <end position="46"/>
    </location>
</feature>
<dbReference type="SMART" id="SM00530">
    <property type="entry name" value="HTH_XRE"/>
    <property type="match status" value="1"/>
</dbReference>
<dbReference type="PROSITE" id="PS50943">
    <property type="entry name" value="HTH_CROC1"/>
    <property type="match status" value="1"/>
</dbReference>
<evidence type="ECO:0000313" key="4">
    <source>
        <dbReference type="Proteomes" id="UP000245073"/>
    </source>
</evidence>
<dbReference type="InterPro" id="IPR001387">
    <property type="entry name" value="Cro/C1-type_HTH"/>
</dbReference>
<evidence type="ECO:0000256" key="1">
    <source>
        <dbReference type="SAM" id="MobiDB-lite"/>
    </source>
</evidence>
<accession>A0A2T9JEK7</accession>
<proteinExistence type="predicted"/>
<dbReference type="InterPro" id="IPR010982">
    <property type="entry name" value="Lambda_DNA-bd_dom_sf"/>
</dbReference>
<gene>
    <name evidence="3" type="ORF">DDF67_24165</name>
</gene>
<evidence type="ECO:0000259" key="2">
    <source>
        <dbReference type="PROSITE" id="PS50943"/>
    </source>
</evidence>
<dbReference type="OrthoDB" id="9797172at2"/>
<keyword evidence="4" id="KW-1185">Reference proteome</keyword>
<reference evidence="3 4" key="1">
    <citation type="submission" date="2018-04" db="EMBL/GenBank/DDBJ databases">
        <title>The genome sequence of Caulobacter sp. 744.</title>
        <authorList>
            <person name="Gao J."/>
            <person name="Sun J."/>
        </authorList>
    </citation>
    <scope>NUCLEOTIDE SEQUENCE [LARGE SCALE GENOMIC DNA]</scope>
    <source>
        <strain evidence="3 4">774</strain>
    </source>
</reference>
<evidence type="ECO:0000313" key="3">
    <source>
        <dbReference type="EMBL" id="PVM82108.1"/>
    </source>
</evidence>
<dbReference type="GO" id="GO:0003677">
    <property type="term" value="F:DNA binding"/>
    <property type="evidence" value="ECO:0007669"/>
    <property type="project" value="InterPro"/>
</dbReference>
<comment type="caution">
    <text evidence="3">The sequence shown here is derived from an EMBL/GenBank/DDBJ whole genome shotgun (WGS) entry which is preliminary data.</text>
</comment>
<dbReference type="Gene3D" id="1.10.260.40">
    <property type="entry name" value="lambda repressor-like DNA-binding domains"/>
    <property type="match status" value="1"/>
</dbReference>
<dbReference type="Pfam" id="PF01381">
    <property type="entry name" value="HTH_3"/>
    <property type="match status" value="1"/>
</dbReference>
<dbReference type="AlphaFoldDB" id="A0A2T9JEK7"/>
<dbReference type="Proteomes" id="UP000245073">
    <property type="component" value="Unassembled WGS sequence"/>
</dbReference>
<protein>
    <recommendedName>
        <fullName evidence="2">HTH cro/C1-type domain-containing protein</fullName>
    </recommendedName>
</protein>
<dbReference type="EMBL" id="QDKQ01000077">
    <property type="protein sequence ID" value="PVM82108.1"/>
    <property type="molecule type" value="Genomic_DNA"/>
</dbReference>